<evidence type="ECO:0000313" key="2">
    <source>
        <dbReference type="Proteomes" id="UP000198372"/>
    </source>
</evidence>
<dbReference type="OrthoDB" id="2205812at2759"/>
<accession>A0A238F5A8</accession>
<protein>
    <submittedName>
        <fullName evidence="1">BQ2448_328 protein</fullName>
    </submittedName>
</protein>
<dbReference type="EMBL" id="FMSP01000003">
    <property type="protein sequence ID" value="SCV68207.1"/>
    <property type="molecule type" value="Genomic_DNA"/>
</dbReference>
<keyword evidence="2" id="KW-1185">Reference proteome</keyword>
<gene>
    <name evidence="1" type="ORF">BQ2448_328</name>
</gene>
<proteinExistence type="predicted"/>
<sequence length="107" mass="11851">MTKAQESCKSNSSPGPDGFPVEFYRATWTVTGPILRDVINSIPIEGISAEPSPRNIAHIHLIHKRGEPTLVTPLPKVLYVTFFSLSEHATARGSLIRPKLLGRLTRY</sequence>
<name>A0A238F5A8_9BASI</name>
<dbReference type="Proteomes" id="UP000198372">
    <property type="component" value="Unassembled WGS sequence"/>
</dbReference>
<reference evidence="2" key="1">
    <citation type="submission" date="2016-09" db="EMBL/GenBank/DDBJ databases">
        <authorList>
            <person name="Jeantristanb JTB J.-T."/>
            <person name="Ricardo R."/>
        </authorList>
    </citation>
    <scope>NUCLEOTIDE SEQUENCE [LARGE SCALE GENOMIC DNA]</scope>
</reference>
<organism evidence="1 2">
    <name type="scientific">Microbotryum intermedium</name>
    <dbReference type="NCBI Taxonomy" id="269621"/>
    <lineage>
        <taxon>Eukaryota</taxon>
        <taxon>Fungi</taxon>
        <taxon>Dikarya</taxon>
        <taxon>Basidiomycota</taxon>
        <taxon>Pucciniomycotina</taxon>
        <taxon>Microbotryomycetes</taxon>
        <taxon>Microbotryales</taxon>
        <taxon>Microbotryaceae</taxon>
        <taxon>Microbotryum</taxon>
    </lineage>
</organism>
<evidence type="ECO:0000313" key="1">
    <source>
        <dbReference type="EMBL" id="SCV68207.1"/>
    </source>
</evidence>
<dbReference type="AlphaFoldDB" id="A0A238F5A8"/>